<feature type="transmembrane region" description="Helical" evidence="5">
    <location>
        <begin position="115"/>
        <end position="134"/>
    </location>
</feature>
<gene>
    <name evidence="6" type="ORF">ZOSMA_16G01800</name>
</gene>
<keyword evidence="4 5" id="KW-0472">Membrane</keyword>
<evidence type="ECO:0000313" key="7">
    <source>
        <dbReference type="Proteomes" id="UP000036987"/>
    </source>
</evidence>
<dbReference type="OrthoDB" id="1913277at2759"/>
<dbReference type="Pfam" id="PF02466">
    <property type="entry name" value="Tim17"/>
    <property type="match status" value="1"/>
</dbReference>
<dbReference type="GO" id="GO:0042721">
    <property type="term" value="C:TIM22 mitochondrial import inner membrane insertion complex"/>
    <property type="evidence" value="ECO:0007669"/>
    <property type="project" value="InterPro"/>
</dbReference>
<proteinExistence type="predicted"/>
<dbReference type="Proteomes" id="UP000036987">
    <property type="component" value="Unassembled WGS sequence"/>
</dbReference>
<feature type="transmembrane region" description="Helical" evidence="5">
    <location>
        <begin position="91"/>
        <end position="109"/>
    </location>
</feature>
<reference evidence="7" key="1">
    <citation type="journal article" date="2016" name="Nature">
        <title>The genome of the seagrass Zostera marina reveals angiosperm adaptation to the sea.</title>
        <authorList>
            <person name="Olsen J.L."/>
            <person name="Rouze P."/>
            <person name="Verhelst B."/>
            <person name="Lin Y.-C."/>
            <person name="Bayer T."/>
            <person name="Collen J."/>
            <person name="Dattolo E."/>
            <person name="De Paoli E."/>
            <person name="Dittami S."/>
            <person name="Maumus F."/>
            <person name="Michel G."/>
            <person name="Kersting A."/>
            <person name="Lauritano C."/>
            <person name="Lohaus R."/>
            <person name="Toepel M."/>
            <person name="Tonon T."/>
            <person name="Vanneste K."/>
            <person name="Amirebrahimi M."/>
            <person name="Brakel J."/>
            <person name="Bostroem C."/>
            <person name="Chovatia M."/>
            <person name="Grimwood J."/>
            <person name="Jenkins J.W."/>
            <person name="Jueterbock A."/>
            <person name="Mraz A."/>
            <person name="Stam W.T."/>
            <person name="Tice H."/>
            <person name="Bornberg-Bauer E."/>
            <person name="Green P.J."/>
            <person name="Pearson G.A."/>
            <person name="Procaccini G."/>
            <person name="Duarte C.M."/>
            <person name="Schmutz J."/>
            <person name="Reusch T.B.H."/>
            <person name="Van de Peer Y."/>
        </authorList>
    </citation>
    <scope>NUCLEOTIDE SEQUENCE [LARGE SCALE GENOMIC DNA]</scope>
    <source>
        <strain evidence="7">cv. Finnish</strain>
    </source>
</reference>
<dbReference type="GO" id="GO:0045039">
    <property type="term" value="P:protein insertion into mitochondrial inner membrane"/>
    <property type="evidence" value="ECO:0007669"/>
    <property type="project" value="InterPro"/>
</dbReference>
<evidence type="ECO:0000256" key="5">
    <source>
        <dbReference type="SAM" id="Phobius"/>
    </source>
</evidence>
<protein>
    <submittedName>
        <fullName evidence="6">Outer envelope pore protein 16-3, chloroplastic/mitochondrial</fullName>
    </submittedName>
</protein>
<accession>A0A0K9PVE0</accession>
<evidence type="ECO:0000256" key="1">
    <source>
        <dbReference type="ARBA" id="ARBA00004141"/>
    </source>
</evidence>
<sequence>MEPAEMRYLEDDTTPTMKTIKGATSGLVAGTIWGTIVATWHDVPRVERNVSMPGLIRTVKMMGSYGLTFGAIGGVYIGVEQIVENYRQKRDFVNGAVGGFVAGATILGYKGRSIPMALSAGAALAFTSAFIDVGQQSTRIDTGRENSAYTVKHRPSTS</sequence>
<dbReference type="OMA" id="REKKDFW"/>
<evidence type="ECO:0000256" key="4">
    <source>
        <dbReference type="ARBA" id="ARBA00023136"/>
    </source>
</evidence>
<feature type="transmembrane region" description="Helical" evidence="5">
    <location>
        <begin position="20"/>
        <end position="41"/>
    </location>
</feature>
<comment type="subcellular location">
    <subcellularLocation>
        <location evidence="1">Membrane</location>
        <topology evidence="1">Multi-pass membrane protein</topology>
    </subcellularLocation>
</comment>
<evidence type="ECO:0000256" key="2">
    <source>
        <dbReference type="ARBA" id="ARBA00022692"/>
    </source>
</evidence>
<dbReference type="InterPro" id="IPR039175">
    <property type="entry name" value="TIM22"/>
</dbReference>
<evidence type="ECO:0000313" key="6">
    <source>
        <dbReference type="EMBL" id="KMZ72207.1"/>
    </source>
</evidence>
<keyword evidence="7" id="KW-1185">Reference proteome</keyword>
<dbReference type="PANTHER" id="PTHR14110:SF18">
    <property type="entry name" value="OUTER ENVELOPE PORE PROTEIN 16-3, CHLOROPLASTIC_MITOCHONDRIAL"/>
    <property type="match status" value="1"/>
</dbReference>
<comment type="caution">
    <text evidence="6">The sequence shown here is derived from an EMBL/GenBank/DDBJ whole genome shotgun (WGS) entry which is preliminary data.</text>
</comment>
<dbReference type="AlphaFoldDB" id="A0A0K9PVE0"/>
<evidence type="ECO:0000256" key="3">
    <source>
        <dbReference type="ARBA" id="ARBA00022989"/>
    </source>
</evidence>
<dbReference type="EMBL" id="LFYR01000643">
    <property type="protein sequence ID" value="KMZ72207.1"/>
    <property type="molecule type" value="Genomic_DNA"/>
</dbReference>
<keyword evidence="2 5" id="KW-0812">Transmembrane</keyword>
<name>A0A0K9PVE0_ZOSMR</name>
<dbReference type="PANTHER" id="PTHR14110">
    <property type="entry name" value="MITOCHONDRIAL IMPORT INNER MEMBRANE TRANSLOCASE SUBUNIT TIM22"/>
    <property type="match status" value="1"/>
</dbReference>
<dbReference type="STRING" id="29655.A0A0K9PVE0"/>
<keyword evidence="3 5" id="KW-1133">Transmembrane helix</keyword>
<organism evidence="6 7">
    <name type="scientific">Zostera marina</name>
    <name type="common">Eelgrass</name>
    <dbReference type="NCBI Taxonomy" id="29655"/>
    <lineage>
        <taxon>Eukaryota</taxon>
        <taxon>Viridiplantae</taxon>
        <taxon>Streptophyta</taxon>
        <taxon>Embryophyta</taxon>
        <taxon>Tracheophyta</taxon>
        <taxon>Spermatophyta</taxon>
        <taxon>Magnoliopsida</taxon>
        <taxon>Liliopsida</taxon>
        <taxon>Zosteraceae</taxon>
        <taxon>Zostera</taxon>
    </lineage>
</organism>
<feature type="transmembrane region" description="Helical" evidence="5">
    <location>
        <begin position="61"/>
        <end position="79"/>
    </location>
</feature>